<proteinExistence type="predicted"/>
<comment type="caution">
    <text evidence="1">The sequence shown here is derived from an EMBL/GenBank/DDBJ whole genome shotgun (WGS) entry which is preliminary data.</text>
</comment>
<dbReference type="EMBL" id="CAJVPU010007471">
    <property type="protein sequence ID" value="CAG8573181.1"/>
    <property type="molecule type" value="Genomic_DNA"/>
</dbReference>
<evidence type="ECO:0000313" key="1">
    <source>
        <dbReference type="EMBL" id="CAG8573181.1"/>
    </source>
</evidence>
<protein>
    <submittedName>
        <fullName evidence="1">2028_t:CDS:1</fullName>
    </submittedName>
</protein>
<evidence type="ECO:0000313" key="2">
    <source>
        <dbReference type="Proteomes" id="UP000789702"/>
    </source>
</evidence>
<sequence length="187" mass="22096">HLEQEPTYTKDIRGDESTSNNKSDSSDENINSDASENEDNLYQSAINEFQWFYHDLEDLLKENDPALNKSVLKFVKFYKQRRCLQDTHIRPSISSFFQSCNWNEGRVNGNSHQRGGKRIRVQVTAAARRRKRSSRGLKKVRQRRPKNSTYNEHKNETQEDPHRFIIPPQKKRQTKRAHDLQQALKEN</sequence>
<reference evidence="1" key="1">
    <citation type="submission" date="2021-06" db="EMBL/GenBank/DDBJ databases">
        <authorList>
            <person name="Kallberg Y."/>
            <person name="Tangrot J."/>
            <person name="Rosling A."/>
        </authorList>
    </citation>
    <scope>NUCLEOTIDE SEQUENCE</scope>
    <source>
        <strain evidence="1">IL203A</strain>
    </source>
</reference>
<gene>
    <name evidence="1" type="ORF">DHETER_LOCUS6153</name>
</gene>
<name>A0ACA9MAH3_9GLOM</name>
<organism evidence="1 2">
    <name type="scientific">Dentiscutata heterogama</name>
    <dbReference type="NCBI Taxonomy" id="1316150"/>
    <lineage>
        <taxon>Eukaryota</taxon>
        <taxon>Fungi</taxon>
        <taxon>Fungi incertae sedis</taxon>
        <taxon>Mucoromycota</taxon>
        <taxon>Glomeromycotina</taxon>
        <taxon>Glomeromycetes</taxon>
        <taxon>Diversisporales</taxon>
        <taxon>Gigasporaceae</taxon>
        <taxon>Dentiscutata</taxon>
    </lineage>
</organism>
<keyword evidence="2" id="KW-1185">Reference proteome</keyword>
<feature type="non-terminal residue" evidence="1">
    <location>
        <position position="1"/>
    </location>
</feature>
<accession>A0ACA9MAH3</accession>
<dbReference type="Proteomes" id="UP000789702">
    <property type="component" value="Unassembled WGS sequence"/>
</dbReference>